<dbReference type="Pfam" id="PF04073">
    <property type="entry name" value="tRNA_edit"/>
    <property type="match status" value="1"/>
</dbReference>
<dbReference type="GO" id="GO:0006412">
    <property type="term" value="P:translation"/>
    <property type="evidence" value="ECO:0007669"/>
    <property type="project" value="UniProtKB-KW"/>
</dbReference>
<organism evidence="6 7">
    <name type="scientific">Denitrificimonas caeni</name>
    <dbReference type="NCBI Taxonomy" id="521720"/>
    <lineage>
        <taxon>Bacteria</taxon>
        <taxon>Pseudomonadati</taxon>
        <taxon>Pseudomonadota</taxon>
        <taxon>Gammaproteobacteria</taxon>
        <taxon>Pseudomonadales</taxon>
        <taxon>Pseudomonadaceae</taxon>
        <taxon>Denitrificimonas</taxon>
    </lineage>
</organism>
<evidence type="ECO:0000313" key="7">
    <source>
        <dbReference type="Proteomes" id="UP001212189"/>
    </source>
</evidence>
<evidence type="ECO:0000313" key="6">
    <source>
        <dbReference type="EMBL" id="WBE24816.1"/>
    </source>
</evidence>
<dbReference type="InterPro" id="IPR007214">
    <property type="entry name" value="YbaK/aa-tRNA-synth-assoc-dom"/>
</dbReference>
<dbReference type="Proteomes" id="UP001212189">
    <property type="component" value="Chromosome"/>
</dbReference>
<dbReference type="Gene3D" id="3.90.960.10">
    <property type="entry name" value="YbaK/aminoacyl-tRNA synthetase-associated domain"/>
    <property type="match status" value="1"/>
</dbReference>
<protein>
    <recommendedName>
        <fullName evidence="4">Cys-tRNA(Pro)/Cys-tRNA(Cys) deacylase</fullName>
        <ecNumber evidence="4">4.2.-.-</ecNumber>
    </recommendedName>
</protein>
<dbReference type="PIRSF" id="PIRSF006181">
    <property type="entry name" value="EbsC_YbaK"/>
    <property type="match status" value="1"/>
</dbReference>
<dbReference type="EMBL" id="CP114976">
    <property type="protein sequence ID" value="WBE24816.1"/>
    <property type="molecule type" value="Genomic_DNA"/>
</dbReference>
<dbReference type="CDD" id="cd00002">
    <property type="entry name" value="YbaK_deacylase"/>
    <property type="match status" value="1"/>
</dbReference>
<keyword evidence="2 4" id="KW-0648">Protein biosynthesis</keyword>
<reference evidence="6 7" key="1">
    <citation type="submission" date="2022-12" db="EMBL/GenBank/DDBJ databases">
        <title>Coexistence and Characterization of a Novel Tigecycline Resistance gene tet(X) variant and blaNDM-1 in a Pseudomonas caeni Isolate of Chicken Origin.</title>
        <authorList>
            <person name="Lu X."/>
            <person name="Zhang L."/>
            <person name="Li R."/>
            <person name="Wang Z."/>
        </authorList>
    </citation>
    <scope>NUCLEOTIDE SEQUENCE [LARGE SCALE GENOMIC DNA]</scope>
    <source>
        <strain evidence="6 7">CE14</strain>
    </source>
</reference>
<evidence type="ECO:0000256" key="1">
    <source>
        <dbReference type="ARBA" id="ARBA00009798"/>
    </source>
</evidence>
<gene>
    <name evidence="6" type="primary">ybaK</name>
    <name evidence="6" type="ORF">O6P33_10665</name>
</gene>
<comment type="similarity">
    <text evidence="1 4">Belongs to the prolyl-tRNA editing family. YbaK/EbsC subfamily.</text>
</comment>
<dbReference type="GO" id="GO:0002161">
    <property type="term" value="F:aminoacyl-tRNA deacylase activity"/>
    <property type="evidence" value="ECO:0007669"/>
    <property type="project" value="InterPro"/>
</dbReference>
<evidence type="ECO:0000256" key="2">
    <source>
        <dbReference type="ARBA" id="ARBA00022917"/>
    </source>
</evidence>
<sequence>MTPAINLLKKQRIAHKVHSYAHDPRSASYGLEAAEKLGLAPQSVFKTLLAVTESGELLVAVLPVHGQLNLKALAACAGVKKAEMADPQQAQRVTGYLVGGISALAQKKALRTFLDSSAEQLPSLHISAGRRGLEVELAAADLLQLTQGQYAAIATLPS</sequence>
<dbReference type="KEGG" id="dce:O6P33_10665"/>
<evidence type="ECO:0000259" key="5">
    <source>
        <dbReference type="Pfam" id="PF04073"/>
    </source>
</evidence>
<dbReference type="InterPro" id="IPR036754">
    <property type="entry name" value="YbaK/aa-tRNA-synt-asso_dom_sf"/>
</dbReference>
<dbReference type="RefSeq" id="WP_269817759.1">
    <property type="nucleotide sequence ID" value="NZ_CP114976.1"/>
</dbReference>
<dbReference type="PANTHER" id="PTHR30411:SF0">
    <property type="entry name" value="CYS-TRNA(PRO)_CYS-TRNA(CYS) DEACYLASE YBAK"/>
    <property type="match status" value="1"/>
</dbReference>
<accession>A0AAE9VME4</accession>
<dbReference type="SUPFAM" id="SSF55826">
    <property type="entry name" value="YbaK/ProRS associated domain"/>
    <property type="match status" value="1"/>
</dbReference>
<keyword evidence="3 4" id="KW-0456">Lyase</keyword>
<proteinExistence type="inferred from homology"/>
<dbReference type="AlphaFoldDB" id="A0AAE9VME4"/>
<keyword evidence="7" id="KW-1185">Reference proteome</keyword>
<dbReference type="NCBIfam" id="TIGR00011">
    <property type="entry name" value="YbaK_EbsC"/>
    <property type="match status" value="1"/>
</dbReference>
<dbReference type="InterPro" id="IPR004369">
    <property type="entry name" value="Prolyl-tRNA_editing_YbaK/EbsC"/>
</dbReference>
<dbReference type="EC" id="4.2.-.-" evidence="4"/>
<dbReference type="GO" id="GO:0016829">
    <property type="term" value="F:lyase activity"/>
    <property type="evidence" value="ECO:0007669"/>
    <property type="project" value="UniProtKB-KW"/>
</dbReference>
<name>A0AAE9VME4_9GAMM</name>
<dbReference type="PANTHER" id="PTHR30411">
    <property type="entry name" value="CYTOPLASMIC PROTEIN"/>
    <property type="match status" value="1"/>
</dbReference>
<feature type="domain" description="YbaK/aminoacyl-tRNA synthetase-associated" evidence="5">
    <location>
        <begin position="32"/>
        <end position="144"/>
    </location>
</feature>
<evidence type="ECO:0000256" key="4">
    <source>
        <dbReference type="PIRNR" id="PIRNR006181"/>
    </source>
</evidence>
<evidence type="ECO:0000256" key="3">
    <source>
        <dbReference type="ARBA" id="ARBA00023239"/>
    </source>
</evidence>